<dbReference type="Gene3D" id="2.40.70.10">
    <property type="entry name" value="Acid Proteases"/>
    <property type="match status" value="1"/>
</dbReference>
<reference evidence="1 2" key="1">
    <citation type="journal article" date="2014" name="Curr. Biol.">
        <title>The genome of the clonal raider ant Cerapachys biroi.</title>
        <authorList>
            <person name="Oxley P.R."/>
            <person name="Ji L."/>
            <person name="Fetter-Pruneda I."/>
            <person name="McKenzie S.K."/>
            <person name="Li C."/>
            <person name="Hu H."/>
            <person name="Zhang G."/>
            <person name="Kronauer D.J."/>
        </authorList>
    </citation>
    <scope>NUCLEOTIDE SEQUENCE [LARGE SCALE GENOMIC DNA]</scope>
</reference>
<dbReference type="InterPro" id="IPR050951">
    <property type="entry name" value="Retrovirus_Pol_polyprotein"/>
</dbReference>
<sequence>MELFVENKPILFEIDSGSPVSAISKGQLKKYEQLMKLKMHTTSRKFKTYAGDVIVPVGILKVHVTFHCKNFVLCSFVFDGNSVPILGRDWLDTLDILKVNKQCVNLNIKMLEDTSHASVQEIIARFPNVFSDIVGKCTTHKFKLVLQDNVKPVCCKSRPVPFALREKITKEIDRLVKNDILIPVESSGPHLWCPY</sequence>
<dbReference type="InterPro" id="IPR021109">
    <property type="entry name" value="Peptidase_aspartic_dom_sf"/>
</dbReference>
<dbReference type="InterPro" id="IPR043502">
    <property type="entry name" value="DNA/RNA_pol_sf"/>
</dbReference>
<protein>
    <recommendedName>
        <fullName evidence="3">Peptidase A2 domain-containing protein</fullName>
    </recommendedName>
</protein>
<evidence type="ECO:0000313" key="2">
    <source>
        <dbReference type="Proteomes" id="UP000053097"/>
    </source>
</evidence>
<proteinExistence type="predicted"/>
<gene>
    <name evidence="1" type="ORF">X777_04191</name>
</gene>
<name>A0A026WI07_OOCBI</name>
<dbReference type="EMBL" id="KK107194">
    <property type="protein sequence ID" value="EZA55682.1"/>
    <property type="molecule type" value="Genomic_DNA"/>
</dbReference>
<organism evidence="1 2">
    <name type="scientific">Ooceraea biroi</name>
    <name type="common">Clonal raider ant</name>
    <name type="synonym">Cerapachys biroi</name>
    <dbReference type="NCBI Taxonomy" id="2015173"/>
    <lineage>
        <taxon>Eukaryota</taxon>
        <taxon>Metazoa</taxon>
        <taxon>Ecdysozoa</taxon>
        <taxon>Arthropoda</taxon>
        <taxon>Hexapoda</taxon>
        <taxon>Insecta</taxon>
        <taxon>Pterygota</taxon>
        <taxon>Neoptera</taxon>
        <taxon>Endopterygota</taxon>
        <taxon>Hymenoptera</taxon>
        <taxon>Apocrita</taxon>
        <taxon>Aculeata</taxon>
        <taxon>Formicoidea</taxon>
        <taxon>Formicidae</taxon>
        <taxon>Dorylinae</taxon>
        <taxon>Ooceraea</taxon>
    </lineage>
</organism>
<dbReference type="Proteomes" id="UP000053097">
    <property type="component" value="Unassembled WGS sequence"/>
</dbReference>
<dbReference type="PANTHER" id="PTHR37984:SF9">
    <property type="entry name" value="INTEGRASE CATALYTIC DOMAIN-CONTAINING PROTEIN"/>
    <property type="match status" value="1"/>
</dbReference>
<evidence type="ECO:0000313" key="1">
    <source>
        <dbReference type="EMBL" id="EZA55682.1"/>
    </source>
</evidence>
<dbReference type="GO" id="GO:0071897">
    <property type="term" value="P:DNA biosynthetic process"/>
    <property type="evidence" value="ECO:0007669"/>
    <property type="project" value="UniProtKB-ARBA"/>
</dbReference>
<keyword evidence="2" id="KW-1185">Reference proteome</keyword>
<dbReference type="Gene3D" id="3.10.10.10">
    <property type="entry name" value="HIV Type 1 Reverse Transcriptase, subunit A, domain 1"/>
    <property type="match status" value="1"/>
</dbReference>
<dbReference type="SUPFAM" id="SSF56672">
    <property type="entry name" value="DNA/RNA polymerases"/>
    <property type="match status" value="1"/>
</dbReference>
<dbReference type="OMA" id="MELFVEN"/>
<dbReference type="PANTHER" id="PTHR37984">
    <property type="entry name" value="PROTEIN CBG26694"/>
    <property type="match status" value="1"/>
</dbReference>
<dbReference type="SUPFAM" id="SSF50630">
    <property type="entry name" value="Acid proteases"/>
    <property type="match status" value="1"/>
</dbReference>
<accession>A0A026WI07</accession>
<evidence type="ECO:0008006" key="3">
    <source>
        <dbReference type="Google" id="ProtNLM"/>
    </source>
</evidence>
<dbReference type="AlphaFoldDB" id="A0A026WI07"/>